<organism evidence="1">
    <name type="scientific">Tanacetum cinerariifolium</name>
    <name type="common">Dalmatian daisy</name>
    <name type="synonym">Chrysanthemum cinerariifolium</name>
    <dbReference type="NCBI Taxonomy" id="118510"/>
    <lineage>
        <taxon>Eukaryota</taxon>
        <taxon>Viridiplantae</taxon>
        <taxon>Streptophyta</taxon>
        <taxon>Embryophyta</taxon>
        <taxon>Tracheophyta</taxon>
        <taxon>Spermatophyta</taxon>
        <taxon>Magnoliopsida</taxon>
        <taxon>eudicotyledons</taxon>
        <taxon>Gunneridae</taxon>
        <taxon>Pentapetalae</taxon>
        <taxon>asterids</taxon>
        <taxon>campanulids</taxon>
        <taxon>Asterales</taxon>
        <taxon>Asteraceae</taxon>
        <taxon>Asteroideae</taxon>
        <taxon>Anthemideae</taxon>
        <taxon>Anthemidinae</taxon>
        <taxon>Tanacetum</taxon>
    </lineage>
</organism>
<evidence type="ECO:0008006" key="2">
    <source>
        <dbReference type="Google" id="ProtNLM"/>
    </source>
</evidence>
<protein>
    <recommendedName>
        <fullName evidence="2">Reverse transcriptase domain-containing protein</fullName>
    </recommendedName>
</protein>
<comment type="caution">
    <text evidence="1">The sequence shown here is derived from an EMBL/GenBank/DDBJ whole genome shotgun (WGS) entry which is preliminary data.</text>
</comment>
<sequence>HVIDRSGVHVDPAKVEAIKSWVAPTTPREKDKIYQWGKEEEAFHTFKQKFCSAPILALPEGMEDFMV</sequence>
<accession>A0A699T3W0</accession>
<evidence type="ECO:0000313" key="1">
    <source>
        <dbReference type="EMBL" id="GFD04143.1"/>
    </source>
</evidence>
<dbReference type="SUPFAM" id="SSF56672">
    <property type="entry name" value="DNA/RNA polymerases"/>
    <property type="match status" value="1"/>
</dbReference>
<dbReference type="AlphaFoldDB" id="A0A699T3W0"/>
<dbReference type="InterPro" id="IPR043502">
    <property type="entry name" value="DNA/RNA_pol_sf"/>
</dbReference>
<name>A0A699T3W0_TANCI</name>
<feature type="non-terminal residue" evidence="1">
    <location>
        <position position="1"/>
    </location>
</feature>
<proteinExistence type="predicted"/>
<dbReference type="EMBL" id="BKCJ011209660">
    <property type="protein sequence ID" value="GFD04143.1"/>
    <property type="molecule type" value="Genomic_DNA"/>
</dbReference>
<gene>
    <name evidence="1" type="ORF">Tci_876112</name>
</gene>
<reference evidence="1" key="1">
    <citation type="journal article" date="2019" name="Sci. Rep.">
        <title>Draft genome of Tanacetum cinerariifolium, the natural source of mosquito coil.</title>
        <authorList>
            <person name="Yamashiro T."/>
            <person name="Shiraishi A."/>
            <person name="Satake H."/>
            <person name="Nakayama K."/>
        </authorList>
    </citation>
    <scope>NUCLEOTIDE SEQUENCE</scope>
</reference>